<name>A0A4D6NHZ4_VIGUN</name>
<evidence type="ECO:0000313" key="2">
    <source>
        <dbReference type="EMBL" id="QCE12189.1"/>
    </source>
</evidence>
<dbReference type="Proteomes" id="UP000501690">
    <property type="component" value="Linkage Group LG10"/>
</dbReference>
<evidence type="ECO:0000313" key="3">
    <source>
        <dbReference type="Proteomes" id="UP000501690"/>
    </source>
</evidence>
<accession>A0A4D6NHZ4</accession>
<dbReference type="EMBL" id="CP039354">
    <property type="protein sequence ID" value="QCE12189.1"/>
    <property type="molecule type" value="Genomic_DNA"/>
</dbReference>
<feature type="region of interest" description="Disordered" evidence="1">
    <location>
        <begin position="159"/>
        <end position="179"/>
    </location>
</feature>
<feature type="region of interest" description="Disordered" evidence="1">
    <location>
        <begin position="120"/>
        <end position="140"/>
    </location>
</feature>
<dbReference type="AlphaFoldDB" id="A0A4D6NHZ4"/>
<proteinExistence type="predicted"/>
<evidence type="ECO:0000256" key="1">
    <source>
        <dbReference type="SAM" id="MobiDB-lite"/>
    </source>
</evidence>
<keyword evidence="3" id="KW-1185">Reference proteome</keyword>
<protein>
    <submittedName>
        <fullName evidence="2">Uncharacterized protein</fullName>
    </submittedName>
</protein>
<organism evidence="2 3">
    <name type="scientific">Vigna unguiculata</name>
    <name type="common">Cowpea</name>
    <dbReference type="NCBI Taxonomy" id="3917"/>
    <lineage>
        <taxon>Eukaryota</taxon>
        <taxon>Viridiplantae</taxon>
        <taxon>Streptophyta</taxon>
        <taxon>Embryophyta</taxon>
        <taxon>Tracheophyta</taxon>
        <taxon>Spermatophyta</taxon>
        <taxon>Magnoliopsida</taxon>
        <taxon>eudicotyledons</taxon>
        <taxon>Gunneridae</taxon>
        <taxon>Pentapetalae</taxon>
        <taxon>rosids</taxon>
        <taxon>fabids</taxon>
        <taxon>Fabales</taxon>
        <taxon>Fabaceae</taxon>
        <taxon>Papilionoideae</taxon>
        <taxon>50 kb inversion clade</taxon>
        <taxon>NPAAA clade</taxon>
        <taxon>indigoferoid/millettioid clade</taxon>
        <taxon>Phaseoleae</taxon>
        <taxon>Vigna</taxon>
    </lineage>
</organism>
<reference evidence="2 3" key="1">
    <citation type="submission" date="2019-04" db="EMBL/GenBank/DDBJ databases">
        <title>An improved genome assembly and genetic linkage map for asparagus bean, Vigna unguiculata ssp. sesquipedialis.</title>
        <authorList>
            <person name="Xia Q."/>
            <person name="Zhang R."/>
            <person name="Dong Y."/>
        </authorList>
    </citation>
    <scope>NUCLEOTIDE SEQUENCE [LARGE SCALE GENOMIC DNA]</scope>
    <source>
        <tissue evidence="2">Leaf</tissue>
    </source>
</reference>
<sequence length="179" mass="20173">MQRNLHILADLGNFAHLLPSIKLMIIARKNNHIQDNHTINRRMLALVVDTSAHPRAVHPRAMCYKCYDGSIFLTTRRDWLAWTRLTGLAIVSPAAAMFFKPTQHTKHYHASSEGLIHTISNQPKNKPKQHKTGNPNFPYLETGVDRNFDGTAASTAALGMNWSAENNRETEPRGINTKP</sequence>
<gene>
    <name evidence="2" type="ORF">DEO72_LG10g3430</name>
</gene>